<reference evidence="2 3" key="1">
    <citation type="submission" date="2024-01" db="EMBL/GenBank/DDBJ databases">
        <title>Pedobacter sp. nov., isolated from oil-contaminated soil.</title>
        <authorList>
            <person name="Le N.T.T."/>
        </authorList>
    </citation>
    <scope>NUCLEOTIDE SEQUENCE [LARGE SCALE GENOMIC DNA]</scope>
    <source>
        <strain evidence="2 3">VNH31</strain>
    </source>
</reference>
<name>A0ABU7H369_9SPHI</name>
<keyword evidence="2" id="KW-0456">Lyase</keyword>
<dbReference type="NCBIfam" id="TIGR00526">
    <property type="entry name" value="folB_dom"/>
    <property type="match status" value="1"/>
</dbReference>
<sequence length="120" mass="14089">MEEFIQKISLKDVRFYAFHGWYPEEQIIGCWFTVHVEVEFFKVKTEEMLSKTLNYEDLNAIINRAMETPKKLLETVVEEILEEIRNDYPFINSAEVTIIKHNPPMIGEVGSSVVSLKYTK</sequence>
<dbReference type="Proteomes" id="UP001337681">
    <property type="component" value="Unassembled WGS sequence"/>
</dbReference>
<organism evidence="2 3">
    <name type="scientific">Pedobacter flavus</name>
    <dbReference type="NCBI Taxonomy" id="3113906"/>
    <lineage>
        <taxon>Bacteria</taxon>
        <taxon>Pseudomonadati</taxon>
        <taxon>Bacteroidota</taxon>
        <taxon>Sphingobacteriia</taxon>
        <taxon>Sphingobacteriales</taxon>
        <taxon>Sphingobacteriaceae</taxon>
        <taxon>Pedobacter</taxon>
    </lineage>
</organism>
<accession>A0ABU7H369</accession>
<dbReference type="SMART" id="SM00905">
    <property type="entry name" value="FolB"/>
    <property type="match status" value="1"/>
</dbReference>
<dbReference type="RefSeq" id="WP_330146672.1">
    <property type="nucleotide sequence ID" value="NZ_JAZDQU010000002.1"/>
</dbReference>
<keyword evidence="3" id="KW-1185">Reference proteome</keyword>
<evidence type="ECO:0000313" key="3">
    <source>
        <dbReference type="Proteomes" id="UP001337681"/>
    </source>
</evidence>
<dbReference type="EMBL" id="JAZDQU010000002">
    <property type="protein sequence ID" value="MEE1885778.1"/>
    <property type="molecule type" value="Genomic_DNA"/>
</dbReference>
<dbReference type="SUPFAM" id="SSF55620">
    <property type="entry name" value="Tetrahydrobiopterin biosynthesis enzymes-like"/>
    <property type="match status" value="1"/>
</dbReference>
<comment type="caution">
    <text evidence="2">The sequence shown here is derived from an EMBL/GenBank/DDBJ whole genome shotgun (WGS) entry which is preliminary data.</text>
</comment>
<gene>
    <name evidence="2" type="ORF">VRU49_10150</name>
</gene>
<dbReference type="InterPro" id="IPR006157">
    <property type="entry name" value="FolB_dom"/>
</dbReference>
<keyword evidence="2" id="KW-0413">Isomerase</keyword>
<dbReference type="InterPro" id="IPR043133">
    <property type="entry name" value="GTP-CH-I_C/QueF"/>
</dbReference>
<dbReference type="Pfam" id="PF02152">
    <property type="entry name" value="FolB"/>
    <property type="match status" value="1"/>
</dbReference>
<evidence type="ECO:0000259" key="1">
    <source>
        <dbReference type="SMART" id="SM00905"/>
    </source>
</evidence>
<dbReference type="GO" id="GO:0004150">
    <property type="term" value="F:dihydroneopterin aldolase activity"/>
    <property type="evidence" value="ECO:0007669"/>
    <property type="project" value="UniProtKB-EC"/>
</dbReference>
<protein>
    <submittedName>
        <fullName evidence="2">Dihydroneopterin aldolase</fullName>
        <ecNumber evidence="2">4.1.2.25</ecNumber>
        <ecNumber evidence="2">5.1.99.8</ecNumber>
    </submittedName>
</protein>
<proteinExistence type="predicted"/>
<evidence type="ECO:0000313" key="2">
    <source>
        <dbReference type="EMBL" id="MEE1885778.1"/>
    </source>
</evidence>
<dbReference type="EC" id="5.1.99.8" evidence="2"/>
<dbReference type="Gene3D" id="3.30.1130.10">
    <property type="match status" value="1"/>
</dbReference>
<feature type="domain" description="Dihydroneopterin aldolase/epimerase" evidence="1">
    <location>
        <begin position="8"/>
        <end position="118"/>
    </location>
</feature>
<dbReference type="EC" id="4.1.2.25" evidence="2"/>
<dbReference type="GO" id="GO:0016853">
    <property type="term" value="F:isomerase activity"/>
    <property type="evidence" value="ECO:0007669"/>
    <property type="project" value="UniProtKB-KW"/>
</dbReference>